<evidence type="ECO:0000313" key="2">
    <source>
        <dbReference type="Proteomes" id="UP000000377"/>
    </source>
</evidence>
<dbReference type="Proteomes" id="UP000000377">
    <property type="component" value="Chromosome"/>
</dbReference>
<dbReference type="AlphaFoldDB" id="D7CD86"/>
<organism evidence="1 2">
    <name type="scientific">Streptomyces bingchenggensis (strain BCW-1)</name>
    <dbReference type="NCBI Taxonomy" id="749414"/>
    <lineage>
        <taxon>Bacteria</taxon>
        <taxon>Bacillati</taxon>
        <taxon>Actinomycetota</taxon>
        <taxon>Actinomycetes</taxon>
        <taxon>Kitasatosporales</taxon>
        <taxon>Streptomycetaceae</taxon>
        <taxon>Streptomyces</taxon>
    </lineage>
</organism>
<reference evidence="1 2" key="1">
    <citation type="journal article" date="2010" name="J. Bacteriol.">
        <title>Genome sequence of the milbemycin-producing bacterium Streptomyces bingchenggensis.</title>
        <authorList>
            <person name="Wang X.J."/>
            <person name="Yan Y.J."/>
            <person name="Zhang B."/>
            <person name="An J."/>
            <person name="Wang J.J."/>
            <person name="Tian J."/>
            <person name="Jiang L."/>
            <person name="Chen Y.H."/>
            <person name="Huang S.X."/>
            <person name="Yin M."/>
            <person name="Zhang J."/>
            <person name="Gao A.L."/>
            <person name="Liu C.X."/>
            <person name="Zhu Z.X."/>
            <person name="Xiang W.S."/>
        </authorList>
    </citation>
    <scope>NUCLEOTIDE SEQUENCE [LARGE SCALE GENOMIC DNA]</scope>
    <source>
        <strain evidence="1 2">BCW-1</strain>
    </source>
</reference>
<protein>
    <submittedName>
        <fullName evidence="1">Uncharacterized protein</fullName>
    </submittedName>
</protein>
<gene>
    <name evidence="1" type="ordered locus">SBI_09810</name>
</gene>
<dbReference type="PATRIC" id="fig|749414.3.peg.10104"/>
<proteinExistence type="predicted"/>
<keyword evidence="2" id="KW-1185">Reference proteome</keyword>
<dbReference type="EMBL" id="CP002047">
    <property type="protein sequence ID" value="ADI12928.1"/>
    <property type="molecule type" value="Genomic_DNA"/>
</dbReference>
<name>D7CD86_STRBB</name>
<dbReference type="KEGG" id="sbh:SBI_09810"/>
<sequence length="88" mass="10077">MNLRRRRSYDRDAPEWHTIGRRLRPLDVAHAAMRCPDTPHHRRAITDAIGLILLRAAELETAQWHFASLPGSGHRGLVAELELHAESR</sequence>
<evidence type="ECO:0000313" key="1">
    <source>
        <dbReference type="EMBL" id="ADI12928.1"/>
    </source>
</evidence>
<accession>D7CD86</accession>
<dbReference type="HOGENOM" id="CLU_2467562_0_0_11"/>